<feature type="domain" description="Protein kinase" evidence="1">
    <location>
        <begin position="1"/>
        <end position="232"/>
    </location>
</feature>
<dbReference type="SUPFAM" id="SSF56112">
    <property type="entry name" value="Protein kinase-like (PK-like)"/>
    <property type="match status" value="1"/>
</dbReference>
<gene>
    <name evidence="2" type="ORF">BJ875DRAFT_337785</name>
</gene>
<accession>A0A9P7Y5C0</accession>
<dbReference type="PROSITE" id="PS50011">
    <property type="entry name" value="PROTEIN_KINASE_DOM"/>
    <property type="match status" value="1"/>
</dbReference>
<dbReference type="PANTHER" id="PTHR24359">
    <property type="entry name" value="SERINE/THREONINE-PROTEIN KINASE SBK1"/>
    <property type="match status" value="1"/>
</dbReference>
<dbReference type="InterPro" id="IPR000719">
    <property type="entry name" value="Prot_kinase_dom"/>
</dbReference>
<dbReference type="Proteomes" id="UP000824998">
    <property type="component" value="Unassembled WGS sequence"/>
</dbReference>
<proteinExistence type="predicted"/>
<organism evidence="2 3">
    <name type="scientific">Amylocarpus encephaloides</name>
    <dbReference type="NCBI Taxonomy" id="45428"/>
    <lineage>
        <taxon>Eukaryota</taxon>
        <taxon>Fungi</taxon>
        <taxon>Dikarya</taxon>
        <taxon>Ascomycota</taxon>
        <taxon>Pezizomycotina</taxon>
        <taxon>Leotiomycetes</taxon>
        <taxon>Helotiales</taxon>
        <taxon>Helotiales incertae sedis</taxon>
        <taxon>Amylocarpus</taxon>
    </lineage>
</organism>
<dbReference type="EMBL" id="MU252118">
    <property type="protein sequence ID" value="KAG9228068.1"/>
    <property type="molecule type" value="Genomic_DNA"/>
</dbReference>
<dbReference type="SMART" id="SM00220">
    <property type="entry name" value="S_TKc"/>
    <property type="match status" value="1"/>
</dbReference>
<name>A0A9P7Y5C0_9HELO</name>
<reference evidence="2" key="1">
    <citation type="journal article" date="2021" name="IMA Fungus">
        <title>Genomic characterization of three marine fungi, including Emericellopsis atlantica sp. nov. with signatures of a generalist lifestyle and marine biomass degradation.</title>
        <authorList>
            <person name="Hagestad O.C."/>
            <person name="Hou L."/>
            <person name="Andersen J.H."/>
            <person name="Hansen E.H."/>
            <person name="Altermark B."/>
            <person name="Li C."/>
            <person name="Kuhnert E."/>
            <person name="Cox R.J."/>
            <person name="Crous P.W."/>
            <person name="Spatafora J.W."/>
            <person name="Lail K."/>
            <person name="Amirebrahimi M."/>
            <person name="Lipzen A."/>
            <person name="Pangilinan J."/>
            <person name="Andreopoulos W."/>
            <person name="Hayes R.D."/>
            <person name="Ng V."/>
            <person name="Grigoriev I.V."/>
            <person name="Jackson S.A."/>
            <person name="Sutton T.D.S."/>
            <person name="Dobson A.D.W."/>
            <person name="Rama T."/>
        </authorList>
    </citation>
    <scope>NUCLEOTIDE SEQUENCE</scope>
    <source>
        <strain evidence="2">TRa018bII</strain>
    </source>
</reference>
<evidence type="ECO:0000313" key="3">
    <source>
        <dbReference type="Proteomes" id="UP000824998"/>
    </source>
</evidence>
<feature type="non-terminal residue" evidence="2">
    <location>
        <position position="1"/>
    </location>
</feature>
<keyword evidence="2" id="KW-0808">Transferase</keyword>
<dbReference type="PANTHER" id="PTHR24359:SF37">
    <property type="entry name" value="PROTEIN KINASE DOMAIN-CONTAINING PROTEIN"/>
    <property type="match status" value="1"/>
</dbReference>
<keyword evidence="3" id="KW-1185">Reference proteome</keyword>
<feature type="non-terminal residue" evidence="2">
    <location>
        <position position="232"/>
    </location>
</feature>
<sequence>SYAIKCLRQNNSDKFKTEVSNLKRFSQKDHLHLIKLLMTFEYQKKFYLLFPWADGNLLGFWKDHPEPFRQERDHKTATWFSKQCLGIVEGLNMIHKADIPMGDDEDDTPNHQTHRRHGDLKPENILWFRKCESSYGRTLPVLKIFDFGLTRFHRTRSMSHIENVAVSLTYRPPEHDLAKMVSQNYDIWTLGCLLLEFVTWYLLGWESVDEFSKARTTAGTNIIWEDVFFQFD</sequence>
<dbReference type="GO" id="GO:0005524">
    <property type="term" value="F:ATP binding"/>
    <property type="evidence" value="ECO:0007669"/>
    <property type="project" value="InterPro"/>
</dbReference>
<dbReference type="InterPro" id="IPR011009">
    <property type="entry name" value="Kinase-like_dom_sf"/>
</dbReference>
<dbReference type="Pfam" id="PF00069">
    <property type="entry name" value="Pkinase"/>
    <property type="match status" value="1"/>
</dbReference>
<protein>
    <submittedName>
        <fullName evidence="2">Kinase-like domain-containing protein</fullName>
    </submittedName>
</protein>
<dbReference type="AlphaFoldDB" id="A0A9P7Y5C0"/>
<keyword evidence="2" id="KW-0418">Kinase</keyword>
<evidence type="ECO:0000259" key="1">
    <source>
        <dbReference type="PROSITE" id="PS50011"/>
    </source>
</evidence>
<evidence type="ECO:0000313" key="2">
    <source>
        <dbReference type="EMBL" id="KAG9228068.1"/>
    </source>
</evidence>
<dbReference type="OrthoDB" id="1046782at2759"/>
<comment type="caution">
    <text evidence="2">The sequence shown here is derived from an EMBL/GenBank/DDBJ whole genome shotgun (WGS) entry which is preliminary data.</text>
</comment>
<dbReference type="GO" id="GO:0004674">
    <property type="term" value="F:protein serine/threonine kinase activity"/>
    <property type="evidence" value="ECO:0007669"/>
    <property type="project" value="TreeGrafter"/>
</dbReference>
<dbReference type="Gene3D" id="1.10.510.10">
    <property type="entry name" value="Transferase(Phosphotransferase) domain 1"/>
    <property type="match status" value="1"/>
</dbReference>